<dbReference type="OrthoDB" id="9784365at2"/>
<evidence type="ECO:0000256" key="1">
    <source>
        <dbReference type="ARBA" id="ARBA00001947"/>
    </source>
</evidence>
<dbReference type="InterPro" id="IPR008300">
    <property type="entry name" value="PTAC"/>
</dbReference>
<evidence type="ECO:0000313" key="12">
    <source>
        <dbReference type="Proteomes" id="UP000019243"/>
    </source>
</evidence>
<evidence type="ECO:0000256" key="4">
    <source>
        <dbReference type="ARBA" id="ARBA00020837"/>
    </source>
</evidence>
<organism evidence="11 12">
    <name type="scientific">Brochothrix campestris FSL F6-1037</name>
    <dbReference type="NCBI Taxonomy" id="1265861"/>
    <lineage>
        <taxon>Bacteria</taxon>
        <taxon>Bacillati</taxon>
        <taxon>Bacillota</taxon>
        <taxon>Bacilli</taxon>
        <taxon>Bacillales</taxon>
        <taxon>Listeriaceae</taxon>
        <taxon>Brochothrix</taxon>
    </lineage>
</organism>
<dbReference type="UniPathway" id="UPA00621"/>
<evidence type="ECO:0000256" key="10">
    <source>
        <dbReference type="PIRNR" id="PIRNR010130"/>
    </source>
</evidence>
<evidence type="ECO:0000256" key="7">
    <source>
        <dbReference type="ARBA" id="ARBA00022833"/>
    </source>
</evidence>
<evidence type="ECO:0000256" key="6">
    <source>
        <dbReference type="ARBA" id="ARBA00022723"/>
    </source>
</evidence>
<evidence type="ECO:0000313" key="11">
    <source>
        <dbReference type="EMBL" id="EUJ36990.1"/>
    </source>
</evidence>
<dbReference type="EC" id="2.3.1.222" evidence="3 10"/>
<comment type="caution">
    <text evidence="11">The sequence shown here is derived from an EMBL/GenBank/DDBJ whole genome shotgun (WGS) entry which is preliminary data.</text>
</comment>
<dbReference type="GO" id="GO:0051144">
    <property type="term" value="P:1,2-propanediol catabolic process"/>
    <property type="evidence" value="ECO:0007669"/>
    <property type="project" value="UniProtKB-UniPathway"/>
</dbReference>
<evidence type="ECO:0000256" key="5">
    <source>
        <dbReference type="ARBA" id="ARBA00022679"/>
    </source>
</evidence>
<accession>W7CJH2</accession>
<sequence>MTNIEQLVDEIVKRIQPEITTNTVLVEGSGRHVHLDRATIDALFGEGYQLTKAKDLSQPGQYACKERITIASGKNSFQNVVILGPERQASQVEISATDATTLGLRVPVRESGDIAGTPGIVLINGERSVILKTGLIVAKRHIHMTEEDARRFKVTKGEIVQVKIDGYRPLIFDDVVIRVSDKFATTMHIDYDEANACGLKPGSRGEVLKKSGL</sequence>
<comment type="catalytic activity">
    <reaction evidence="9 10">
        <text>propanoyl-CoA + phosphate = propanoyl phosphate + CoA</text>
        <dbReference type="Rhea" id="RHEA:28046"/>
        <dbReference type="ChEBI" id="CHEBI:43474"/>
        <dbReference type="ChEBI" id="CHEBI:57287"/>
        <dbReference type="ChEBI" id="CHEBI:57392"/>
        <dbReference type="ChEBI" id="CHEBI:58933"/>
        <dbReference type="EC" id="2.3.1.222"/>
    </reaction>
</comment>
<comment type="pathway">
    <text evidence="10">Polyol metabolism; 1,2-propanediol degradation.</text>
</comment>
<dbReference type="PATRIC" id="fig|1265861.3.peg.2032"/>
<dbReference type="EMBL" id="AODH01000044">
    <property type="protein sequence ID" value="EUJ36990.1"/>
    <property type="molecule type" value="Genomic_DNA"/>
</dbReference>
<proteinExistence type="inferred from homology"/>
<dbReference type="PANTHER" id="PTHR39453:SF1">
    <property type="entry name" value="PHOSPHATE PROPANOYLTRANSFERASE"/>
    <property type="match status" value="1"/>
</dbReference>
<dbReference type="NCBIfam" id="NF011652">
    <property type="entry name" value="PRK15070.1"/>
    <property type="match status" value="1"/>
</dbReference>
<protein>
    <recommendedName>
        <fullName evidence="4 10">Phosphate propanoyltransferase</fullName>
        <ecNumber evidence="3 10">2.3.1.222</ecNumber>
    </recommendedName>
</protein>
<evidence type="ECO:0000256" key="2">
    <source>
        <dbReference type="ARBA" id="ARBA00007342"/>
    </source>
</evidence>
<comment type="function">
    <text evidence="10">Involved in 1,2-propanediol (1,2-PD) degradation by catalyzing the conversion of propanoyl-CoA to propanoyl-phosphate.</text>
</comment>
<dbReference type="Pfam" id="PF06130">
    <property type="entry name" value="PTAC"/>
    <property type="match status" value="1"/>
</dbReference>
<evidence type="ECO:0000256" key="9">
    <source>
        <dbReference type="ARBA" id="ARBA00047589"/>
    </source>
</evidence>
<reference evidence="11 12" key="1">
    <citation type="submission" date="2012-12" db="EMBL/GenBank/DDBJ databases">
        <title>Novel taxa of Listeriaceae from agricultural environments in the United States.</title>
        <authorList>
            <person name="den Bakker H.C."/>
            <person name="Allred A."/>
            <person name="Warchocki S."/>
            <person name="Wright E.M."/>
            <person name="Burrell A."/>
            <person name="Nightingale K.K."/>
            <person name="Kephart D."/>
            <person name="Wiedmann M."/>
        </authorList>
    </citation>
    <scope>NUCLEOTIDE SEQUENCE [LARGE SCALE GENOMIC DNA]</scope>
    <source>
        <strain evidence="11 12">FSL F6-1037</strain>
    </source>
</reference>
<dbReference type="PIRSF" id="PIRSF010130">
    <property type="entry name" value="PduL"/>
    <property type="match status" value="1"/>
</dbReference>
<dbReference type="GO" id="GO:0016747">
    <property type="term" value="F:acyltransferase activity, transferring groups other than amino-acyl groups"/>
    <property type="evidence" value="ECO:0007669"/>
    <property type="project" value="InterPro"/>
</dbReference>
<keyword evidence="8 10" id="KW-0012">Acyltransferase</keyword>
<comment type="cofactor">
    <cofactor evidence="1">
        <name>Zn(2+)</name>
        <dbReference type="ChEBI" id="CHEBI:29105"/>
    </cofactor>
</comment>
<dbReference type="GO" id="GO:0046872">
    <property type="term" value="F:metal ion binding"/>
    <property type="evidence" value="ECO:0007669"/>
    <property type="project" value="UniProtKB-KW"/>
</dbReference>
<keyword evidence="5 10" id="KW-0808">Transferase</keyword>
<dbReference type="STRING" id="1265861.BCAMP_10350"/>
<dbReference type="PANTHER" id="PTHR39453">
    <property type="entry name" value="PHOSPHATE PROPANOYLTRANSFERASE"/>
    <property type="match status" value="1"/>
</dbReference>
<dbReference type="RefSeq" id="WP_035315247.1">
    <property type="nucleotide sequence ID" value="NZ_AODH01000044.1"/>
</dbReference>
<comment type="similarity">
    <text evidence="2 10">Belongs to the PduL family.</text>
</comment>
<evidence type="ECO:0000256" key="3">
    <source>
        <dbReference type="ARBA" id="ARBA00012206"/>
    </source>
</evidence>
<name>W7CJH2_9LIST</name>
<gene>
    <name evidence="11" type="ORF">BCAMP_10350</name>
</gene>
<keyword evidence="6" id="KW-0479">Metal-binding</keyword>
<dbReference type="Proteomes" id="UP000019243">
    <property type="component" value="Unassembled WGS sequence"/>
</dbReference>
<keyword evidence="7" id="KW-0862">Zinc</keyword>
<dbReference type="NCBIfam" id="NF040837">
    <property type="entry name" value="BMC_EutD_Gpos"/>
    <property type="match status" value="1"/>
</dbReference>
<dbReference type="AlphaFoldDB" id="W7CJH2"/>
<evidence type="ECO:0000256" key="8">
    <source>
        <dbReference type="ARBA" id="ARBA00023315"/>
    </source>
</evidence>
<keyword evidence="12" id="KW-1185">Reference proteome</keyword>